<evidence type="ECO:0000313" key="7">
    <source>
        <dbReference type="Proteomes" id="UP000321389"/>
    </source>
</evidence>
<evidence type="ECO:0000256" key="4">
    <source>
        <dbReference type="PIRSR" id="PIRSR006806-1"/>
    </source>
</evidence>
<dbReference type="AlphaFoldDB" id="A0A5B8L384"/>
<organism evidence="6 7">
    <name type="scientific">Nitratireductor mangrovi</name>
    <dbReference type="NCBI Taxonomy" id="2599600"/>
    <lineage>
        <taxon>Bacteria</taxon>
        <taxon>Pseudomonadati</taxon>
        <taxon>Pseudomonadota</taxon>
        <taxon>Alphaproteobacteria</taxon>
        <taxon>Hyphomicrobiales</taxon>
        <taxon>Phyllobacteriaceae</taxon>
        <taxon>Nitratireductor</taxon>
    </lineage>
</organism>
<reference evidence="6" key="1">
    <citation type="submission" date="2020-04" db="EMBL/GenBank/DDBJ databases">
        <title>Nitratireductor sp. nov. isolated from mangrove soil.</title>
        <authorList>
            <person name="Ye Y."/>
        </authorList>
    </citation>
    <scope>NUCLEOTIDE SEQUENCE</scope>
    <source>
        <strain evidence="6">SY7</strain>
    </source>
</reference>
<protein>
    <recommendedName>
        <fullName evidence="5">5-formyltetrahydrofolate cyclo-ligase</fullName>
        <ecNumber evidence="5">6.3.3.2</ecNumber>
    </recommendedName>
</protein>
<keyword evidence="7" id="KW-1185">Reference proteome</keyword>
<dbReference type="NCBIfam" id="TIGR02727">
    <property type="entry name" value="MTHFS_bact"/>
    <property type="match status" value="1"/>
</dbReference>
<comment type="catalytic activity">
    <reaction evidence="5">
        <text>(6S)-5-formyl-5,6,7,8-tetrahydrofolate + ATP = (6R)-5,10-methenyltetrahydrofolate + ADP + phosphate</text>
        <dbReference type="Rhea" id="RHEA:10488"/>
        <dbReference type="ChEBI" id="CHEBI:30616"/>
        <dbReference type="ChEBI" id="CHEBI:43474"/>
        <dbReference type="ChEBI" id="CHEBI:57455"/>
        <dbReference type="ChEBI" id="CHEBI:57457"/>
        <dbReference type="ChEBI" id="CHEBI:456216"/>
        <dbReference type="EC" id="6.3.3.2"/>
    </reaction>
</comment>
<proteinExistence type="inferred from homology"/>
<dbReference type="PIRSF" id="PIRSF006806">
    <property type="entry name" value="FTHF_cligase"/>
    <property type="match status" value="1"/>
</dbReference>
<keyword evidence="6" id="KW-0436">Ligase</keyword>
<dbReference type="GO" id="GO:0035999">
    <property type="term" value="P:tetrahydrofolate interconversion"/>
    <property type="evidence" value="ECO:0007669"/>
    <property type="project" value="TreeGrafter"/>
</dbReference>
<dbReference type="RefSeq" id="WP_146300649.1">
    <property type="nucleotide sequence ID" value="NZ_CP042301.2"/>
</dbReference>
<comment type="cofactor">
    <cofactor evidence="5">
        <name>Mg(2+)</name>
        <dbReference type="ChEBI" id="CHEBI:18420"/>
    </cofactor>
</comment>
<dbReference type="EMBL" id="CP042301">
    <property type="protein sequence ID" value="QDZ02008.1"/>
    <property type="molecule type" value="Genomic_DNA"/>
</dbReference>
<evidence type="ECO:0000256" key="2">
    <source>
        <dbReference type="ARBA" id="ARBA00022741"/>
    </source>
</evidence>
<gene>
    <name evidence="6" type="ORF">FQ775_17375</name>
</gene>
<dbReference type="InterPro" id="IPR037171">
    <property type="entry name" value="NagB/RpiA_transferase-like"/>
</dbReference>
<dbReference type="PANTHER" id="PTHR23407">
    <property type="entry name" value="ATPASE INHIBITOR/5-FORMYLTETRAHYDROFOLATE CYCLO-LIGASE"/>
    <property type="match status" value="1"/>
</dbReference>
<evidence type="ECO:0000256" key="5">
    <source>
        <dbReference type="RuleBase" id="RU361279"/>
    </source>
</evidence>
<dbReference type="SUPFAM" id="SSF100950">
    <property type="entry name" value="NagB/RpiA/CoA transferase-like"/>
    <property type="match status" value="1"/>
</dbReference>
<keyword evidence="5" id="KW-0479">Metal-binding</keyword>
<dbReference type="GO" id="GO:0005524">
    <property type="term" value="F:ATP binding"/>
    <property type="evidence" value="ECO:0007669"/>
    <property type="project" value="UniProtKB-KW"/>
</dbReference>
<dbReference type="KEGG" id="niy:FQ775_17375"/>
<keyword evidence="3 5" id="KW-0067">ATP-binding</keyword>
<sequence>MADEEHRSPGAGYASPPCFMHELQPGYAAAEADPQAVADVMRWRKAERQRLIEKRLAVSADERAAMAGRIAEHLWQTIGEPAGRRLSLYWPFRGEPDLRGFAAEFHADGGSLALPVVIEKAAPLVFRDWRPRMKLEKGVWNIPVPPEAPAVVPDIVIAPVVGFDARSYRLGYGGGFFDRTLAALPARPLVIGVGYADAAIATIYPQAHDIAMDFIVTEDGRVG</sequence>
<dbReference type="PANTHER" id="PTHR23407:SF1">
    <property type="entry name" value="5-FORMYLTETRAHYDROFOLATE CYCLO-LIGASE"/>
    <property type="match status" value="1"/>
</dbReference>
<comment type="similarity">
    <text evidence="1 5">Belongs to the 5-formyltetrahydrofolate cyclo-ligase family.</text>
</comment>
<dbReference type="OrthoDB" id="9801938at2"/>
<dbReference type="Proteomes" id="UP000321389">
    <property type="component" value="Chromosome"/>
</dbReference>
<evidence type="ECO:0000313" key="6">
    <source>
        <dbReference type="EMBL" id="QDZ02008.1"/>
    </source>
</evidence>
<name>A0A5B8L384_9HYPH</name>
<feature type="binding site" evidence="4">
    <location>
        <position position="95"/>
    </location>
    <ligand>
        <name>substrate</name>
    </ligand>
</feature>
<accession>A0A5B8L384</accession>
<dbReference type="InterPro" id="IPR024185">
    <property type="entry name" value="FTHF_cligase-like_sf"/>
</dbReference>
<dbReference type="GO" id="GO:0046872">
    <property type="term" value="F:metal ion binding"/>
    <property type="evidence" value="ECO:0007669"/>
    <property type="project" value="UniProtKB-KW"/>
</dbReference>
<dbReference type="GO" id="GO:0009396">
    <property type="term" value="P:folic acid-containing compound biosynthetic process"/>
    <property type="evidence" value="ECO:0007669"/>
    <property type="project" value="TreeGrafter"/>
</dbReference>
<evidence type="ECO:0000256" key="3">
    <source>
        <dbReference type="ARBA" id="ARBA00022840"/>
    </source>
</evidence>
<keyword evidence="5" id="KW-0460">Magnesium</keyword>
<dbReference type="Gene3D" id="3.40.50.10420">
    <property type="entry name" value="NagB/RpiA/CoA transferase-like"/>
    <property type="match status" value="1"/>
</dbReference>
<dbReference type="Pfam" id="PF01812">
    <property type="entry name" value="5-FTHF_cyc-lig"/>
    <property type="match status" value="1"/>
</dbReference>
<dbReference type="EC" id="6.3.3.2" evidence="5"/>
<evidence type="ECO:0000256" key="1">
    <source>
        <dbReference type="ARBA" id="ARBA00010638"/>
    </source>
</evidence>
<keyword evidence="2 5" id="KW-0547">Nucleotide-binding</keyword>
<dbReference type="InterPro" id="IPR002698">
    <property type="entry name" value="FTHF_cligase"/>
</dbReference>
<dbReference type="GO" id="GO:0030272">
    <property type="term" value="F:5-formyltetrahydrofolate cyclo-ligase activity"/>
    <property type="evidence" value="ECO:0007669"/>
    <property type="project" value="UniProtKB-EC"/>
</dbReference>